<evidence type="ECO:0000313" key="2">
    <source>
        <dbReference type="Proteomes" id="UP000262583"/>
    </source>
</evidence>
<dbReference type="Proteomes" id="UP000262583">
    <property type="component" value="Chromosome"/>
</dbReference>
<gene>
    <name evidence="1" type="ORF">BRCON_0770</name>
</gene>
<reference evidence="1 2" key="1">
    <citation type="submission" date="2018-05" db="EMBL/GenBank/DDBJ databases">
        <title>A metagenomic window into the 2 km-deep terrestrial subsurface aquifer revealed taxonomically and functionally diverse microbial community comprising novel uncultured bacterial lineages.</title>
        <authorList>
            <person name="Kadnikov V.V."/>
            <person name="Mardanov A.V."/>
            <person name="Beletsky A.V."/>
            <person name="Banks D."/>
            <person name="Pimenov N.V."/>
            <person name="Frank Y.A."/>
            <person name="Karnachuk O.V."/>
            <person name="Ravin N.V."/>
        </authorList>
    </citation>
    <scope>NUCLEOTIDE SEQUENCE [LARGE SCALE GENOMIC DNA]</scope>
    <source>
        <strain evidence="1">BY</strain>
    </source>
</reference>
<protein>
    <submittedName>
        <fullName evidence="1">Uncharacterized protein</fullName>
    </submittedName>
</protein>
<dbReference type="EMBL" id="CP030759">
    <property type="protein sequence ID" value="AXA35547.1"/>
    <property type="molecule type" value="Genomic_DNA"/>
</dbReference>
<proteinExistence type="predicted"/>
<organism evidence="1 2">
    <name type="scientific">Sumerlaea chitinivorans</name>
    <dbReference type="NCBI Taxonomy" id="2250252"/>
    <lineage>
        <taxon>Bacteria</taxon>
        <taxon>Candidatus Sumerlaeota</taxon>
        <taxon>Candidatus Sumerlaeia</taxon>
        <taxon>Candidatus Sumerlaeales</taxon>
        <taxon>Candidatus Sumerlaeaceae</taxon>
        <taxon>Candidatus Sumerlaea</taxon>
    </lineage>
</organism>
<dbReference type="KEGG" id="schv:BRCON_0770"/>
<name>A0A2Z4Y2V2_SUMC1</name>
<dbReference type="AlphaFoldDB" id="A0A2Z4Y2V2"/>
<accession>A0A2Z4Y2V2</accession>
<sequence>MLAGAASVNVPAKTLNGDDADILRESLPAILDPMHGTFALL</sequence>
<evidence type="ECO:0000313" key="1">
    <source>
        <dbReference type="EMBL" id="AXA35547.1"/>
    </source>
</evidence>